<dbReference type="EMBL" id="JAQQWK010000009">
    <property type="protein sequence ID" value="KAK8035238.1"/>
    <property type="molecule type" value="Genomic_DNA"/>
</dbReference>
<reference evidence="1 2" key="1">
    <citation type="submission" date="2023-01" db="EMBL/GenBank/DDBJ databases">
        <title>Analysis of 21 Apiospora genomes using comparative genomics revels a genus with tremendous synthesis potential of carbohydrate active enzymes and secondary metabolites.</title>
        <authorList>
            <person name="Sorensen T."/>
        </authorList>
    </citation>
    <scope>NUCLEOTIDE SEQUENCE [LARGE SCALE GENOMIC DNA]</scope>
    <source>
        <strain evidence="1 2">CBS 33761</strain>
    </source>
</reference>
<accession>A0ABR1SNZ3</accession>
<comment type="caution">
    <text evidence="1">The sequence shown here is derived from an EMBL/GenBank/DDBJ whole genome shotgun (WGS) entry which is preliminary data.</text>
</comment>
<gene>
    <name evidence="1" type="ORF">PG993_010233</name>
</gene>
<evidence type="ECO:0000313" key="1">
    <source>
        <dbReference type="EMBL" id="KAK8035238.1"/>
    </source>
</evidence>
<organism evidence="1 2">
    <name type="scientific">Apiospora rasikravindrae</name>
    <dbReference type="NCBI Taxonomy" id="990691"/>
    <lineage>
        <taxon>Eukaryota</taxon>
        <taxon>Fungi</taxon>
        <taxon>Dikarya</taxon>
        <taxon>Ascomycota</taxon>
        <taxon>Pezizomycotina</taxon>
        <taxon>Sordariomycetes</taxon>
        <taxon>Xylariomycetidae</taxon>
        <taxon>Amphisphaeriales</taxon>
        <taxon>Apiosporaceae</taxon>
        <taxon>Apiospora</taxon>
    </lineage>
</organism>
<proteinExistence type="predicted"/>
<name>A0ABR1SNZ3_9PEZI</name>
<dbReference type="Proteomes" id="UP001444661">
    <property type="component" value="Unassembled WGS sequence"/>
</dbReference>
<protein>
    <submittedName>
        <fullName evidence="1">Uncharacterized protein</fullName>
    </submittedName>
</protein>
<keyword evidence="2" id="KW-1185">Reference proteome</keyword>
<evidence type="ECO:0000313" key="2">
    <source>
        <dbReference type="Proteomes" id="UP001444661"/>
    </source>
</evidence>
<sequence>MYPTSTYPGYVTSPASLPKSQRTVTQLSGKGDDETNTFPLMAWRPDALQIRCNSHHVYWAMLHAAGMFWKLSTLPSTWMQQIASNRRLHDIYAKISMELNAPVAVITTVNGQWETQTDPNLPMWPEGTNTSTGTSTNTNYVVYATHSHPTFECTHIKSAITASGASTTYRQVKVSTARHSLRQQSIICWPALYGQDSPSVFVLNDRAATATMQVSINKHIPKNAMPSSQWPHGQSWTLFGP</sequence>